<evidence type="ECO:0000256" key="2">
    <source>
        <dbReference type="ARBA" id="ARBA00004123"/>
    </source>
</evidence>
<comment type="subunit">
    <text evidence="11">Monomer. Forms a complex with RARG and the SRA1 RNA in the nucleus.</text>
</comment>
<feature type="compositionally biased region" description="Low complexity" evidence="20">
    <location>
        <begin position="435"/>
        <end position="449"/>
    </location>
</feature>
<dbReference type="InterPro" id="IPR041708">
    <property type="entry name" value="PUS1/PUS2-like"/>
</dbReference>
<keyword evidence="4" id="KW-0507">mRNA processing</keyword>
<dbReference type="GO" id="GO:0006397">
    <property type="term" value="P:mRNA processing"/>
    <property type="evidence" value="ECO:0007669"/>
    <property type="project" value="UniProtKB-KW"/>
</dbReference>
<dbReference type="GO" id="GO:0031119">
    <property type="term" value="P:tRNA pseudouridine synthesis"/>
    <property type="evidence" value="ECO:0007669"/>
    <property type="project" value="InterPro"/>
</dbReference>
<dbReference type="EC" id="5.4.99.12" evidence="12"/>
<keyword evidence="6" id="KW-0413">Isomerase</keyword>
<dbReference type="InterPro" id="IPR020097">
    <property type="entry name" value="PsdUridine_synth_TruA_a/b_dom"/>
</dbReference>
<evidence type="ECO:0000256" key="7">
    <source>
        <dbReference type="ARBA" id="ARBA00023242"/>
    </source>
</evidence>
<dbReference type="GO" id="GO:0005634">
    <property type="term" value="C:nucleus"/>
    <property type="evidence" value="ECO:0007669"/>
    <property type="project" value="UniProtKB-SubCell"/>
</dbReference>
<evidence type="ECO:0000256" key="18">
    <source>
        <dbReference type="PIRSR" id="PIRSR641708-1"/>
    </source>
</evidence>
<dbReference type="SUPFAM" id="SSF55120">
    <property type="entry name" value="Pseudouridine synthase"/>
    <property type="match status" value="1"/>
</dbReference>
<dbReference type="EMBL" id="BTRK01000003">
    <property type="protein sequence ID" value="GMR41075.1"/>
    <property type="molecule type" value="Genomic_DNA"/>
</dbReference>
<dbReference type="FunFam" id="3.30.70.660:FF:000002">
    <property type="entry name" value="tRNA pseudouridine synthase"/>
    <property type="match status" value="1"/>
</dbReference>
<keyword evidence="5" id="KW-0819">tRNA processing</keyword>
<keyword evidence="7" id="KW-0539">Nucleus</keyword>
<dbReference type="GO" id="GO:1990481">
    <property type="term" value="P:mRNA pseudouridine synthesis"/>
    <property type="evidence" value="ECO:0007669"/>
    <property type="project" value="TreeGrafter"/>
</dbReference>
<dbReference type="Pfam" id="PF01416">
    <property type="entry name" value="PseudoU_synth_1"/>
    <property type="match status" value="1"/>
</dbReference>
<dbReference type="FunFam" id="3.30.70.580:FF:000002">
    <property type="entry name" value="tRNA pseudouridine synthase"/>
    <property type="match status" value="1"/>
</dbReference>
<proteinExistence type="inferred from homology"/>
<comment type="function">
    <text evidence="10">Pseudouridylate synthase that catalyzes pseudouridylation of tRNAs and mRNAs. Acts on positions 27/28 in the anticodon stem and also positions 34 and 36 in the anticodon of an intron containing tRNA. Also catalyzes pseudouridylation of mRNAs: mediates pseudouridylation of mRNAs with the consensus sequence 5'-UGUAG-3'. Acts as a regulator of pre-mRNA splicing by mediating pseudouridylation of pre-mRNAs at locations associated with alternatively spliced regions. Pseudouridylation of pre-mRNAs near splice sites directly regulates mRNA splicing and mRNA 3'-end processing. Involved in regulation of nuclear receptor activity through pseudouridylation of SRA1 mRNA.</text>
</comment>
<evidence type="ECO:0000256" key="11">
    <source>
        <dbReference type="ARBA" id="ARBA00064589"/>
    </source>
</evidence>
<dbReference type="InterPro" id="IPR020094">
    <property type="entry name" value="TruA/RsuA/RluB/E/F_N"/>
</dbReference>
<evidence type="ECO:0000256" key="20">
    <source>
        <dbReference type="SAM" id="MobiDB-lite"/>
    </source>
</evidence>
<evidence type="ECO:0000256" key="3">
    <source>
        <dbReference type="ARBA" id="ARBA00009375"/>
    </source>
</evidence>
<evidence type="ECO:0000256" key="5">
    <source>
        <dbReference type="ARBA" id="ARBA00022694"/>
    </source>
</evidence>
<comment type="catalytic activity">
    <reaction evidence="1">
        <text>a uridine in mRNA = a pseudouridine in mRNA</text>
        <dbReference type="Rhea" id="RHEA:56644"/>
        <dbReference type="Rhea" id="RHEA-COMP:14658"/>
        <dbReference type="Rhea" id="RHEA-COMP:14659"/>
        <dbReference type="ChEBI" id="CHEBI:65314"/>
        <dbReference type="ChEBI" id="CHEBI:65315"/>
    </reaction>
</comment>
<name>A0AAN5CDG6_9BILA</name>
<evidence type="ECO:0000256" key="12">
    <source>
        <dbReference type="ARBA" id="ARBA00066509"/>
    </source>
</evidence>
<dbReference type="InterPro" id="IPR001406">
    <property type="entry name" value="PsdUridine_synth_TruA"/>
</dbReference>
<feature type="region of interest" description="Disordered" evidence="20">
    <location>
        <begin position="412"/>
        <end position="449"/>
    </location>
</feature>
<organism evidence="22 23">
    <name type="scientific">Pristionchus mayeri</name>
    <dbReference type="NCBI Taxonomy" id="1317129"/>
    <lineage>
        <taxon>Eukaryota</taxon>
        <taxon>Metazoa</taxon>
        <taxon>Ecdysozoa</taxon>
        <taxon>Nematoda</taxon>
        <taxon>Chromadorea</taxon>
        <taxon>Rhabditida</taxon>
        <taxon>Rhabditina</taxon>
        <taxon>Diplogasteromorpha</taxon>
        <taxon>Diplogasteroidea</taxon>
        <taxon>Neodiplogasteridae</taxon>
        <taxon>Pristionchus</taxon>
    </lineage>
</organism>
<evidence type="ECO:0000256" key="6">
    <source>
        <dbReference type="ARBA" id="ARBA00023235"/>
    </source>
</evidence>
<evidence type="ECO:0000313" key="23">
    <source>
        <dbReference type="Proteomes" id="UP001328107"/>
    </source>
</evidence>
<dbReference type="Proteomes" id="UP001328107">
    <property type="component" value="Unassembled WGS sequence"/>
</dbReference>
<evidence type="ECO:0000313" key="22">
    <source>
        <dbReference type="EMBL" id="GMR41075.1"/>
    </source>
</evidence>
<dbReference type="AlphaFoldDB" id="A0AAN5CDG6"/>
<dbReference type="NCBIfam" id="TIGR00071">
    <property type="entry name" value="hisT_truA"/>
    <property type="match status" value="1"/>
</dbReference>
<dbReference type="Gene3D" id="3.30.70.660">
    <property type="entry name" value="Pseudouridine synthase I, catalytic domain, C-terminal subdomain"/>
    <property type="match status" value="1"/>
</dbReference>
<evidence type="ECO:0000256" key="10">
    <source>
        <dbReference type="ARBA" id="ARBA00053709"/>
    </source>
</evidence>
<comment type="subcellular location">
    <subcellularLocation>
        <location evidence="2">Nucleus</location>
    </subcellularLocation>
</comment>
<feature type="non-terminal residue" evidence="22">
    <location>
        <position position="1"/>
    </location>
</feature>
<dbReference type="GO" id="GO:0003723">
    <property type="term" value="F:RNA binding"/>
    <property type="evidence" value="ECO:0007669"/>
    <property type="project" value="InterPro"/>
</dbReference>
<dbReference type="InterPro" id="IPR020103">
    <property type="entry name" value="PsdUridine_synth_cat_dom_sf"/>
</dbReference>
<dbReference type="GO" id="GO:0160147">
    <property type="term" value="F:tRNA pseudouridine(38-40) synthase activity"/>
    <property type="evidence" value="ECO:0007669"/>
    <property type="project" value="UniProtKB-EC"/>
</dbReference>
<sequence>AIYMLARIAVRFCSTITRSIESVASSSTADAALHEVQSDRVREDNGTQPRRIRVKTLRYAMLMGYQGKNYFGMQVRGRYGSEDWPTIESHVLNAMLELKWITPELRQSPFDFYFQRASRTDRRVSAVRQLVSMQMDEALDLPSRGAELINGKLPDDIRVFGFRRVTKNFQAQKTCDRRAYSYTLPTYAFAKPTELTNNSFRISESTLAEINQVLSQYAGTHNFYNYTSKKSFKERSCKRYIVSFEVGRPFIFKDDVRNEEMEFVTCTVKGASFMLHQIRKMIGMAISIVREMQHPSALEKSFHSSDRIDIPKAPGLGLLLERLHYDWYDKNLPTHADFLPLTNWGEEVETAIEKLKKEQIVSEIMQTEIATQSMMSWLVDMNHHDFLDPTSEGTETTPFVTGAAKTAKEAFLSASAERNEDVKGESEEEERPEVEAVAAPGEQEAAGLR</sequence>
<dbReference type="PANTHER" id="PTHR11142">
    <property type="entry name" value="PSEUDOURIDYLATE SYNTHASE"/>
    <property type="match status" value="1"/>
</dbReference>
<feature type="domain" description="Pseudouridine synthase I TruA alpha/beta" evidence="21">
    <location>
        <begin position="215"/>
        <end position="326"/>
    </location>
</feature>
<evidence type="ECO:0000256" key="9">
    <source>
        <dbReference type="ARBA" id="ARBA00052184"/>
    </source>
</evidence>
<evidence type="ECO:0000256" key="15">
    <source>
        <dbReference type="ARBA" id="ARBA00079087"/>
    </source>
</evidence>
<dbReference type="InterPro" id="IPR020095">
    <property type="entry name" value="PsdUridine_synth_TruA_C"/>
</dbReference>
<feature type="binding site" evidence="19">
    <location>
        <position position="180"/>
    </location>
    <ligand>
        <name>substrate</name>
    </ligand>
</feature>
<reference evidence="23" key="1">
    <citation type="submission" date="2022-10" db="EMBL/GenBank/DDBJ databases">
        <title>Genome assembly of Pristionchus species.</title>
        <authorList>
            <person name="Yoshida K."/>
            <person name="Sommer R.J."/>
        </authorList>
    </citation>
    <scope>NUCLEOTIDE SEQUENCE [LARGE SCALE GENOMIC DNA]</scope>
    <source>
        <strain evidence="23">RS5460</strain>
    </source>
</reference>
<evidence type="ECO:0000256" key="8">
    <source>
        <dbReference type="ARBA" id="ARBA00036943"/>
    </source>
</evidence>
<evidence type="ECO:0000256" key="17">
    <source>
        <dbReference type="ARBA" id="ARBA00081344"/>
    </source>
</evidence>
<feature type="active site" description="Nucleophile" evidence="18">
    <location>
        <position position="121"/>
    </location>
</feature>
<comment type="caution">
    <text evidence="22">The sequence shown here is derived from an EMBL/GenBank/DDBJ whole genome shotgun (WGS) entry which is preliminary data.</text>
</comment>
<evidence type="ECO:0000256" key="16">
    <source>
        <dbReference type="ARBA" id="ARBA00080849"/>
    </source>
</evidence>
<keyword evidence="23" id="KW-1185">Reference proteome</keyword>
<dbReference type="PANTHER" id="PTHR11142:SF4">
    <property type="entry name" value="PSEUDOURIDYLATE SYNTHASE 1 HOMOLOG"/>
    <property type="match status" value="1"/>
</dbReference>
<evidence type="ECO:0000259" key="21">
    <source>
        <dbReference type="Pfam" id="PF01416"/>
    </source>
</evidence>
<dbReference type="CDD" id="cd02568">
    <property type="entry name" value="PseudoU_synth_PUS1_PUS2"/>
    <property type="match status" value="1"/>
</dbReference>
<evidence type="ECO:0000256" key="4">
    <source>
        <dbReference type="ARBA" id="ARBA00022664"/>
    </source>
</evidence>
<accession>A0AAN5CDG6</accession>
<protein>
    <recommendedName>
        <fullName evidence="13">Pseudouridylate synthase 1 homolog</fullName>
        <ecNumber evidence="12">5.4.99.12</ecNumber>
    </recommendedName>
    <alternativeName>
        <fullName evidence="14">tRNA pseudouridine synthase 1</fullName>
    </alternativeName>
    <alternativeName>
        <fullName evidence="17">tRNA pseudouridine(38-40) synthase</fullName>
    </alternativeName>
    <alternativeName>
        <fullName evidence="15">tRNA pseudouridylate synthase I</fullName>
    </alternativeName>
    <alternativeName>
        <fullName evidence="16">tRNA-uridine isomerase I</fullName>
    </alternativeName>
</protein>
<evidence type="ECO:0000256" key="19">
    <source>
        <dbReference type="PIRSR" id="PIRSR641708-2"/>
    </source>
</evidence>
<comment type="catalytic activity">
    <reaction evidence="9">
        <text>uridine(38/39/40) in tRNA = pseudouridine(38/39/40) in tRNA</text>
        <dbReference type="Rhea" id="RHEA:22376"/>
        <dbReference type="Rhea" id="RHEA-COMP:10085"/>
        <dbReference type="Rhea" id="RHEA-COMP:10087"/>
        <dbReference type="ChEBI" id="CHEBI:65314"/>
        <dbReference type="ChEBI" id="CHEBI:65315"/>
        <dbReference type="EC" id="5.4.99.12"/>
    </reaction>
</comment>
<evidence type="ECO:0000256" key="1">
    <source>
        <dbReference type="ARBA" id="ARBA00001166"/>
    </source>
</evidence>
<comment type="catalytic activity">
    <reaction evidence="8">
        <text>a uridine in tRNA = a pseudouridine in tRNA</text>
        <dbReference type="Rhea" id="RHEA:54572"/>
        <dbReference type="Rhea" id="RHEA-COMP:13339"/>
        <dbReference type="Rhea" id="RHEA-COMP:13934"/>
        <dbReference type="ChEBI" id="CHEBI:65314"/>
        <dbReference type="ChEBI" id="CHEBI:65315"/>
    </reaction>
</comment>
<comment type="similarity">
    <text evidence="3">Belongs to the tRNA pseudouridine synthase TruA family.</text>
</comment>
<evidence type="ECO:0000256" key="13">
    <source>
        <dbReference type="ARBA" id="ARBA00068582"/>
    </source>
</evidence>
<gene>
    <name evidence="22" type="ORF">PMAYCL1PPCAC_11270</name>
</gene>
<evidence type="ECO:0000256" key="14">
    <source>
        <dbReference type="ARBA" id="ARBA00075153"/>
    </source>
</evidence>
<dbReference type="Gene3D" id="3.30.70.580">
    <property type="entry name" value="Pseudouridine synthase I, catalytic domain, N-terminal subdomain"/>
    <property type="match status" value="1"/>
</dbReference>